<keyword evidence="4 9" id="KW-0808">Transferase</keyword>
<protein>
    <submittedName>
        <fullName evidence="9">Glycosyltransferase</fullName>
    </submittedName>
</protein>
<evidence type="ECO:0000256" key="5">
    <source>
        <dbReference type="ARBA" id="ARBA00022692"/>
    </source>
</evidence>
<name>A0A1E5P8V6_9ACTN</name>
<feature type="transmembrane region" description="Helical" evidence="8">
    <location>
        <begin position="454"/>
        <end position="474"/>
    </location>
</feature>
<dbReference type="GO" id="GO:0016763">
    <property type="term" value="F:pentosyltransferase activity"/>
    <property type="evidence" value="ECO:0007669"/>
    <property type="project" value="TreeGrafter"/>
</dbReference>
<feature type="transmembrane region" description="Helical" evidence="8">
    <location>
        <begin position="426"/>
        <end position="447"/>
    </location>
</feature>
<evidence type="ECO:0000256" key="3">
    <source>
        <dbReference type="ARBA" id="ARBA00022676"/>
    </source>
</evidence>
<dbReference type="PANTHER" id="PTHR33908:SF11">
    <property type="entry name" value="MEMBRANE PROTEIN"/>
    <property type="match status" value="1"/>
</dbReference>
<keyword evidence="6 8" id="KW-1133">Transmembrane helix</keyword>
<dbReference type="PANTHER" id="PTHR33908">
    <property type="entry name" value="MANNOSYLTRANSFERASE YKCB-RELATED"/>
    <property type="match status" value="1"/>
</dbReference>
<evidence type="ECO:0000256" key="7">
    <source>
        <dbReference type="ARBA" id="ARBA00023136"/>
    </source>
</evidence>
<feature type="transmembrane region" description="Helical" evidence="8">
    <location>
        <begin position="68"/>
        <end position="85"/>
    </location>
</feature>
<feature type="transmembrane region" description="Helical" evidence="8">
    <location>
        <begin position="403"/>
        <end position="420"/>
    </location>
</feature>
<feature type="transmembrane region" description="Helical" evidence="8">
    <location>
        <begin position="29"/>
        <end position="47"/>
    </location>
</feature>
<dbReference type="AlphaFoldDB" id="A0A1E5P8V6"/>
<gene>
    <name evidence="9" type="ORF">AS594_17305</name>
</gene>
<keyword evidence="7 8" id="KW-0472">Membrane</keyword>
<feature type="transmembrane region" description="Helical" evidence="8">
    <location>
        <begin position="246"/>
        <end position="266"/>
    </location>
</feature>
<evidence type="ECO:0000256" key="4">
    <source>
        <dbReference type="ARBA" id="ARBA00022679"/>
    </source>
</evidence>
<evidence type="ECO:0000256" key="6">
    <source>
        <dbReference type="ARBA" id="ARBA00022989"/>
    </source>
</evidence>
<keyword evidence="2" id="KW-1003">Cell membrane</keyword>
<sequence length="585" mass="60770">MAVVFTALAGAQQVLLVAGYGGWLPGWQPWPYLLVAAPAWLISRPLWGERIPLPWRRIEDVLRRIPSWAYLVGALAAAAGVWAVLQDFEPYLGHEEAVYANKARSWVSGTPDAGWGLYRPVGLPALGAVALWLGGDGSGVGTDGSGMGGDGSQAGALRAVALVLTLGTLTVTYLVAAAWTSRRRAVVVVLVLLSGLGFLRRVPEYLNDIGATGLLLVVVFLLVRAQEKPGSRALWGVPVVVLAAFYLRYGVVGNLLAVGLAAVFAYGPRAWMAQGRRLAGAAVVLVIGLVPHLVHAVRETGSPLGMVMSATSQANRAYVGDGFVYYLAVFPYRLAGDLGAVVMVAGLWAAGAALRRVRASRAGASVEAGASRAGTSHAGWASASRGAAAGASCGMRADDRRRVFLGTAAVLVFVVLGVATDGEPRFVYLAVVLLTVLGVQAVAELAGAAWGAPVLAAVAALAGLTVLGTTQVVAHGAMPGPTRLAWSMVPVAREIGAAAQGRPCLVVTGYEPEFGWYSGCDAVTYAQYRKLRVPEGTLVSLVVFERGRLQPDAAGLERLTAGRETGVRTIGTDGPVGAATVVTLR</sequence>
<dbReference type="GO" id="GO:0009103">
    <property type="term" value="P:lipopolysaccharide biosynthetic process"/>
    <property type="evidence" value="ECO:0007669"/>
    <property type="project" value="UniProtKB-ARBA"/>
</dbReference>
<evidence type="ECO:0000256" key="8">
    <source>
        <dbReference type="SAM" id="Phobius"/>
    </source>
</evidence>
<feature type="transmembrane region" description="Helical" evidence="8">
    <location>
        <begin position="185"/>
        <end position="202"/>
    </location>
</feature>
<feature type="transmembrane region" description="Helical" evidence="8">
    <location>
        <begin position="278"/>
        <end position="297"/>
    </location>
</feature>
<evidence type="ECO:0000313" key="10">
    <source>
        <dbReference type="Proteomes" id="UP000095759"/>
    </source>
</evidence>
<organism evidence="9 10">
    <name type="scientific">Streptomyces agglomeratus</name>
    <dbReference type="NCBI Taxonomy" id="285458"/>
    <lineage>
        <taxon>Bacteria</taxon>
        <taxon>Bacillati</taxon>
        <taxon>Actinomycetota</taxon>
        <taxon>Actinomycetes</taxon>
        <taxon>Kitasatosporales</taxon>
        <taxon>Streptomycetaceae</taxon>
        <taxon>Streptomyces</taxon>
    </lineage>
</organism>
<reference evidence="9 10" key="1">
    <citation type="submission" date="2016-08" db="EMBL/GenBank/DDBJ databases">
        <title>Complete genome sequence of Streptomyces agglomeratus strain 6-3-2, a novel anti-MRSA actinomycete isolated from Wuli of Tebit, China.</title>
        <authorList>
            <person name="Chen X."/>
        </authorList>
    </citation>
    <scope>NUCLEOTIDE SEQUENCE [LARGE SCALE GENOMIC DNA]</scope>
    <source>
        <strain evidence="9 10">6-3-2</strain>
    </source>
</reference>
<accession>A0A1E5P8V6</accession>
<evidence type="ECO:0000256" key="1">
    <source>
        <dbReference type="ARBA" id="ARBA00004651"/>
    </source>
</evidence>
<keyword evidence="5 8" id="KW-0812">Transmembrane</keyword>
<proteinExistence type="predicted"/>
<feature type="transmembrane region" description="Helical" evidence="8">
    <location>
        <begin position="334"/>
        <end position="354"/>
    </location>
</feature>
<keyword evidence="3" id="KW-0328">Glycosyltransferase</keyword>
<dbReference type="GO" id="GO:0005886">
    <property type="term" value="C:plasma membrane"/>
    <property type="evidence" value="ECO:0007669"/>
    <property type="project" value="UniProtKB-SubCell"/>
</dbReference>
<dbReference type="Proteomes" id="UP000095759">
    <property type="component" value="Unassembled WGS sequence"/>
</dbReference>
<dbReference type="EMBL" id="MEHJ01000001">
    <property type="protein sequence ID" value="OEJ25996.1"/>
    <property type="molecule type" value="Genomic_DNA"/>
</dbReference>
<comment type="subcellular location">
    <subcellularLocation>
        <location evidence="1">Cell membrane</location>
        <topology evidence="1">Multi-pass membrane protein</topology>
    </subcellularLocation>
</comment>
<dbReference type="InterPro" id="IPR050297">
    <property type="entry name" value="LipidA_mod_glycosyltrf_83"/>
</dbReference>
<comment type="caution">
    <text evidence="9">The sequence shown here is derived from an EMBL/GenBank/DDBJ whole genome shotgun (WGS) entry which is preliminary data.</text>
</comment>
<evidence type="ECO:0000256" key="2">
    <source>
        <dbReference type="ARBA" id="ARBA00022475"/>
    </source>
</evidence>
<feature type="transmembrane region" description="Helical" evidence="8">
    <location>
        <begin position="156"/>
        <end position="179"/>
    </location>
</feature>
<evidence type="ECO:0000313" key="9">
    <source>
        <dbReference type="EMBL" id="OEJ25996.1"/>
    </source>
</evidence>
<keyword evidence="10" id="KW-1185">Reference proteome</keyword>